<name>A0A2L1U7H7_9BACL</name>
<sequence>MKQEMDIQAWLEFTKENILVKSKAKEILGMSESAFTQAVSTQRLVPVIELGEGNRKIRLYLKSDVLRYKEAVEKKRSMMGMKK</sequence>
<dbReference type="Proteomes" id="UP000239833">
    <property type="component" value="Plasmid unnamed1"/>
</dbReference>
<accession>A0A2L1U7H7</accession>
<evidence type="ECO:0000313" key="1">
    <source>
        <dbReference type="EMBL" id="AVF28871.1"/>
    </source>
</evidence>
<keyword evidence="1" id="KW-0614">Plasmid</keyword>
<dbReference type="EMBL" id="CP019656">
    <property type="protein sequence ID" value="AVF28871.1"/>
    <property type="molecule type" value="Genomic_DNA"/>
</dbReference>
<evidence type="ECO:0008006" key="3">
    <source>
        <dbReference type="Google" id="ProtNLM"/>
    </source>
</evidence>
<reference evidence="2" key="1">
    <citation type="submission" date="2017-02" db="EMBL/GenBank/DDBJ databases">
        <title>Delineation of Paenibacillus larvae strains originating from foulbrood outbreaks.</title>
        <authorList>
            <person name="Beims H."/>
            <person name="Bunk B."/>
            <person name="Sproeer C."/>
            <person name="Mohr K.I."/>
            <person name="Pradella S."/>
            <person name="Guenther G."/>
            <person name="Rohde M."/>
            <person name="von der Ohe W."/>
            <person name="Steinert M."/>
        </authorList>
    </citation>
    <scope>NUCLEOTIDE SEQUENCE [LARGE SCALE GENOMIC DNA]</scope>
    <source>
        <strain evidence="2">Eric_III</strain>
        <plasmid evidence="2">Plasmid unnamed1</plasmid>
    </source>
</reference>
<geneLocation type="plasmid" evidence="1">
    <name>unnamed1</name>
</geneLocation>
<protein>
    <recommendedName>
        <fullName evidence="3">DNA-binding protein</fullName>
    </recommendedName>
</protein>
<dbReference type="AlphaFoldDB" id="A0A2L1U7H7"/>
<dbReference type="RefSeq" id="WP_104932880.1">
    <property type="nucleotide sequence ID" value="NZ_CP019656.1"/>
</dbReference>
<proteinExistence type="predicted"/>
<evidence type="ECO:0000313" key="2">
    <source>
        <dbReference type="Proteomes" id="UP000239833"/>
    </source>
</evidence>
<gene>
    <name evidence="1" type="ORF">ERICIII_04869</name>
</gene>
<organism evidence="1 2">
    <name type="scientific">Paenibacillus larvae subsp. larvae</name>
    <dbReference type="NCBI Taxonomy" id="147375"/>
    <lineage>
        <taxon>Bacteria</taxon>
        <taxon>Bacillati</taxon>
        <taxon>Bacillota</taxon>
        <taxon>Bacilli</taxon>
        <taxon>Bacillales</taxon>
        <taxon>Paenibacillaceae</taxon>
        <taxon>Paenibacillus</taxon>
    </lineage>
</organism>